<evidence type="ECO:0000259" key="2">
    <source>
        <dbReference type="Pfam" id="PF08327"/>
    </source>
</evidence>
<dbReference type="AlphaFoldDB" id="A0A7K1SEP9"/>
<gene>
    <name evidence="3" type="ORF">GO755_19720</name>
</gene>
<organism evidence="3 4">
    <name type="scientific">Spirosoma arboris</name>
    <dbReference type="NCBI Taxonomy" id="2682092"/>
    <lineage>
        <taxon>Bacteria</taxon>
        <taxon>Pseudomonadati</taxon>
        <taxon>Bacteroidota</taxon>
        <taxon>Cytophagia</taxon>
        <taxon>Cytophagales</taxon>
        <taxon>Cytophagaceae</taxon>
        <taxon>Spirosoma</taxon>
    </lineage>
</organism>
<dbReference type="Gene3D" id="3.30.530.20">
    <property type="match status" value="1"/>
</dbReference>
<evidence type="ECO:0000313" key="3">
    <source>
        <dbReference type="EMBL" id="MVM32285.1"/>
    </source>
</evidence>
<comment type="similarity">
    <text evidence="1">Belongs to the AHA1 family.</text>
</comment>
<feature type="domain" description="Activator of Hsp90 ATPase homologue 1/2-like C-terminal" evidence="2">
    <location>
        <begin position="16"/>
        <end position="132"/>
    </location>
</feature>
<reference evidence="3 4" key="1">
    <citation type="submission" date="2019-12" db="EMBL/GenBank/DDBJ databases">
        <title>Spirosoma sp. HMF4905 genome sequencing and assembly.</title>
        <authorList>
            <person name="Kang H."/>
            <person name="Cha I."/>
            <person name="Kim H."/>
            <person name="Joh K."/>
        </authorList>
    </citation>
    <scope>NUCLEOTIDE SEQUENCE [LARGE SCALE GENOMIC DNA]</scope>
    <source>
        <strain evidence="3 4">HMF4905</strain>
    </source>
</reference>
<dbReference type="RefSeq" id="WP_157587017.1">
    <property type="nucleotide sequence ID" value="NZ_WPIN01000007.1"/>
</dbReference>
<dbReference type="EMBL" id="WPIN01000007">
    <property type="protein sequence ID" value="MVM32285.1"/>
    <property type="molecule type" value="Genomic_DNA"/>
</dbReference>
<evidence type="ECO:0000313" key="4">
    <source>
        <dbReference type="Proteomes" id="UP000436006"/>
    </source>
</evidence>
<dbReference type="InterPro" id="IPR023393">
    <property type="entry name" value="START-like_dom_sf"/>
</dbReference>
<evidence type="ECO:0000256" key="1">
    <source>
        <dbReference type="ARBA" id="ARBA00006817"/>
    </source>
</evidence>
<dbReference type="SUPFAM" id="SSF55961">
    <property type="entry name" value="Bet v1-like"/>
    <property type="match status" value="1"/>
</dbReference>
<dbReference type="Pfam" id="PF08327">
    <property type="entry name" value="AHSA1"/>
    <property type="match status" value="1"/>
</dbReference>
<protein>
    <submittedName>
        <fullName evidence="3">SRPBCC domain-containing protein</fullName>
    </submittedName>
</protein>
<name>A0A7K1SEP9_9BACT</name>
<dbReference type="CDD" id="cd07814">
    <property type="entry name" value="SRPBCC_CalC_Aha1-like"/>
    <property type="match status" value="1"/>
</dbReference>
<dbReference type="InterPro" id="IPR013538">
    <property type="entry name" value="ASHA1/2-like_C"/>
</dbReference>
<proteinExistence type="inferred from homology"/>
<dbReference type="Proteomes" id="UP000436006">
    <property type="component" value="Unassembled WGS sequence"/>
</dbReference>
<sequence length="144" mass="16489">MNSADFTTTLILDQSPDDVFEMINQVNRWWTENITGTFLHLKDEFTVAFSDIHVSTQQVIESIPGQKIVWLVTDSSLNHFANKQEWTGTTIHFDIALKGDKTQLQFTHIGLVPVLDCYQSCTQGWTHYIDKLFTTRLGNPALKQ</sequence>
<accession>A0A7K1SEP9</accession>
<comment type="caution">
    <text evidence="3">The sequence shown here is derived from an EMBL/GenBank/DDBJ whole genome shotgun (WGS) entry which is preliminary data.</text>
</comment>
<keyword evidence="4" id="KW-1185">Reference proteome</keyword>